<dbReference type="InterPro" id="IPR043777">
    <property type="entry name" value="DUF5719"/>
</dbReference>
<evidence type="ECO:0000256" key="1">
    <source>
        <dbReference type="SAM" id="Phobius"/>
    </source>
</evidence>
<organism evidence="2 3">
    <name type="scientific">Bifidobacterium oedipodis</name>
    <dbReference type="NCBI Taxonomy" id="2675322"/>
    <lineage>
        <taxon>Bacteria</taxon>
        <taxon>Bacillati</taxon>
        <taxon>Actinomycetota</taxon>
        <taxon>Actinomycetes</taxon>
        <taxon>Bifidobacteriales</taxon>
        <taxon>Bifidobacteriaceae</taxon>
        <taxon>Bifidobacterium</taxon>
    </lineage>
</organism>
<protein>
    <recommendedName>
        <fullName evidence="4">Organic solvents resistance ABC transporter permease</fullName>
    </recommendedName>
</protein>
<gene>
    <name evidence="2" type="ORF">G1C95_0713</name>
</gene>
<dbReference type="EMBL" id="JAAIII010000002">
    <property type="protein sequence ID" value="NMM93528.1"/>
    <property type="molecule type" value="Genomic_DNA"/>
</dbReference>
<evidence type="ECO:0008006" key="4">
    <source>
        <dbReference type="Google" id="ProtNLM"/>
    </source>
</evidence>
<comment type="caution">
    <text evidence="2">The sequence shown here is derived from an EMBL/GenBank/DDBJ whole genome shotgun (WGS) entry which is preliminary data.</text>
</comment>
<evidence type="ECO:0000313" key="2">
    <source>
        <dbReference type="EMBL" id="NMM93528.1"/>
    </source>
</evidence>
<dbReference type="Proteomes" id="UP000532194">
    <property type="component" value="Unassembled WGS sequence"/>
</dbReference>
<dbReference type="AlphaFoldDB" id="A0A7Y0HSF1"/>
<reference evidence="2 3" key="1">
    <citation type="submission" date="2020-02" db="EMBL/GenBank/DDBJ databases">
        <title>Characterization of phylogenetic diversity of novel bifidobacterial species isolated in Czech ZOOs.</title>
        <authorList>
            <person name="Lugli G.A."/>
            <person name="Vera N.B."/>
            <person name="Ventura M."/>
        </authorList>
    </citation>
    <scope>NUCLEOTIDE SEQUENCE [LARGE SCALE GENOMIC DNA]</scope>
    <source>
        <strain evidence="2 3">DSM 109957</strain>
    </source>
</reference>
<name>A0A7Y0HSF1_9BIFI</name>
<keyword evidence="1" id="KW-0472">Membrane</keyword>
<dbReference type="RefSeq" id="WP_169171593.1">
    <property type="nucleotide sequence ID" value="NZ_JAAIII010000002.1"/>
</dbReference>
<keyword evidence="3" id="KW-1185">Reference proteome</keyword>
<keyword evidence="1" id="KW-0812">Transmembrane</keyword>
<feature type="transmembrane region" description="Helical" evidence="1">
    <location>
        <begin position="12"/>
        <end position="31"/>
    </location>
</feature>
<proteinExistence type="predicted"/>
<accession>A0A7Y0HSF1</accession>
<sequence>MTTTGRRVLRVVIGFVTMVILIAVFAALAIMPGPAMLVDRVSATDNAIDETVSPTQSQQYCPSPMGLLDTGTYGDSAFQATSGDLSTQASYAAFGSVYSATASAFGQDAHDANVADVNLKDGDPGDDAAVKTGSQRIDQGSRLIETHMLQAQQGTGTVGAIASWSTDGDLKGVSAASCETTSLEHDFLLSGSATGTTQQLIVANPSSKPTSVRIRVWGSNEAGELTMSTQSSVAVSAGGEASLDLSAAASDVSGLYVTVSSKQTPIAALVRTVVMDGLTSKGSDFAMPLAAAANASAVSGITQGDSVTAYLFSQTDTVTQLSWITSHGLVEAHGDVSIQAGKVEVVDLGEAPDDALGVMSTAQDAVSFSAKATRSGDDGQADFALINAGALSKVSGLALPSGFEGTVTLANTANTKQDATLTSYDDSGALLVTRRISLGANAADAVALDDLTRGDATVAALQLEDESGAISWGARISHADLDDGIAGLSTIASSALMPLTTQVWARNNPSIVR</sequence>
<evidence type="ECO:0000313" key="3">
    <source>
        <dbReference type="Proteomes" id="UP000532194"/>
    </source>
</evidence>
<keyword evidence="1" id="KW-1133">Transmembrane helix</keyword>
<dbReference type="Pfam" id="PF18986">
    <property type="entry name" value="DUF5719"/>
    <property type="match status" value="1"/>
</dbReference>